<evidence type="ECO:0000256" key="1">
    <source>
        <dbReference type="SAM" id="Phobius"/>
    </source>
</evidence>
<proteinExistence type="predicted"/>
<keyword evidence="3" id="KW-1185">Reference proteome</keyword>
<sequence>MNKKIFFFFFIIISILAGGVYYFNKPCYLEGIDQKYSIKYKDNKIIINRINQGEIDLRDTLVYQPSDQSYRSINSLHIVLMKKDTTIYQYPTQKSPKSISEIIIKRENDSTYTSVYIMKNAETEYPLLQIRNDARKRCPLIQIKYDNHFCVQEMWIYQPQKYIIRNFWDDILSSFQF</sequence>
<gene>
    <name evidence="2" type="ORF">CIK91_08860</name>
</gene>
<dbReference type="RefSeq" id="WP_094448650.1">
    <property type="nucleotide sequence ID" value="NZ_CP091802.1"/>
</dbReference>
<organism evidence="2 3">
    <name type="scientific">Segatella bryantii</name>
    <name type="common">Prevotella bryantii</name>
    <dbReference type="NCBI Taxonomy" id="77095"/>
    <lineage>
        <taxon>Bacteria</taxon>
        <taxon>Pseudomonadati</taxon>
        <taxon>Bacteroidota</taxon>
        <taxon>Bacteroidia</taxon>
        <taxon>Bacteroidales</taxon>
        <taxon>Prevotellaceae</taxon>
        <taxon>Segatella</taxon>
    </lineage>
</organism>
<evidence type="ECO:0000313" key="2">
    <source>
        <dbReference type="EMBL" id="OYP54613.1"/>
    </source>
</evidence>
<reference evidence="2 3" key="1">
    <citation type="submission" date="2017-08" db="EMBL/GenBank/DDBJ databases">
        <title>Comparative genomics of non-oral Prevotella species.</title>
        <authorList>
            <person name="Accetto T."/>
            <person name="Nograsek B."/>
            <person name="Avgustin G."/>
        </authorList>
    </citation>
    <scope>NUCLEOTIDE SEQUENCE [LARGE SCALE GENOMIC DNA]</scope>
    <source>
        <strain evidence="2 3">TC1-1</strain>
    </source>
</reference>
<name>A0ABX4EHX0_SEGBR</name>
<evidence type="ECO:0000313" key="3">
    <source>
        <dbReference type="Proteomes" id="UP000216189"/>
    </source>
</evidence>
<dbReference type="EMBL" id="NPJF01000041">
    <property type="protein sequence ID" value="OYP54613.1"/>
    <property type="molecule type" value="Genomic_DNA"/>
</dbReference>
<keyword evidence="1" id="KW-0472">Membrane</keyword>
<keyword evidence="1" id="KW-1133">Transmembrane helix</keyword>
<dbReference type="Proteomes" id="UP000216189">
    <property type="component" value="Unassembled WGS sequence"/>
</dbReference>
<comment type="caution">
    <text evidence="2">The sequence shown here is derived from an EMBL/GenBank/DDBJ whole genome shotgun (WGS) entry which is preliminary data.</text>
</comment>
<accession>A0ABX4EHX0</accession>
<protein>
    <submittedName>
        <fullName evidence="2">Uncharacterized protein</fullName>
    </submittedName>
</protein>
<keyword evidence="1" id="KW-0812">Transmembrane</keyword>
<feature type="transmembrane region" description="Helical" evidence="1">
    <location>
        <begin position="5"/>
        <end position="23"/>
    </location>
</feature>